<feature type="transmembrane region" description="Helical" evidence="14">
    <location>
        <begin position="126"/>
        <end position="148"/>
    </location>
</feature>
<reference evidence="17" key="1">
    <citation type="submission" date="2020-11" db="EMBL/GenBank/DDBJ databases">
        <authorList>
            <person name="Tran Van P."/>
        </authorList>
    </citation>
    <scope>NUCLEOTIDE SEQUENCE</scope>
</reference>
<dbReference type="PANTHER" id="PTHR43394:SF27">
    <property type="entry name" value="ATP-DEPENDENT TRANSLOCASE ABCB1-LIKE"/>
    <property type="match status" value="1"/>
</dbReference>
<dbReference type="FunFam" id="3.40.50.300:FF:000479">
    <property type="entry name" value="Multidrug resistance protein 1A"/>
    <property type="match status" value="1"/>
</dbReference>
<keyword evidence="9" id="KW-1278">Translocase</keyword>
<dbReference type="InterPro" id="IPR017871">
    <property type="entry name" value="ABC_transporter-like_CS"/>
</dbReference>
<dbReference type="Gene3D" id="3.40.50.300">
    <property type="entry name" value="P-loop containing nucleotide triphosphate hydrolases"/>
    <property type="match status" value="2"/>
</dbReference>
<evidence type="ECO:0000256" key="11">
    <source>
        <dbReference type="ARBA" id="ARBA00023136"/>
    </source>
</evidence>
<dbReference type="PANTHER" id="PTHR43394">
    <property type="entry name" value="ATP-DEPENDENT PERMEASE MDL1, MITOCHONDRIAL"/>
    <property type="match status" value="1"/>
</dbReference>
<evidence type="ECO:0000259" key="15">
    <source>
        <dbReference type="PROSITE" id="PS50893"/>
    </source>
</evidence>
<gene>
    <name evidence="17" type="ORF">TBIB3V08_LOCUS3113</name>
</gene>
<keyword evidence="7" id="KW-0547">Nucleotide-binding</keyword>
<dbReference type="CDD" id="cd18578">
    <property type="entry name" value="ABC_6TM_Pgp_ABCB1_D2_like"/>
    <property type="match status" value="1"/>
</dbReference>
<evidence type="ECO:0000256" key="3">
    <source>
        <dbReference type="ARBA" id="ARBA00012191"/>
    </source>
</evidence>
<evidence type="ECO:0000313" key="17">
    <source>
        <dbReference type="EMBL" id="CAD7440616.1"/>
    </source>
</evidence>
<proteinExistence type="inferred from homology"/>
<dbReference type="GO" id="GO:0097254">
    <property type="term" value="P:renal tubular secretion"/>
    <property type="evidence" value="ECO:0007669"/>
    <property type="project" value="UniProtKB-ARBA"/>
</dbReference>
<dbReference type="Pfam" id="PF00664">
    <property type="entry name" value="ABC_membrane"/>
    <property type="match status" value="3"/>
</dbReference>
<dbReference type="SMART" id="SM00382">
    <property type="entry name" value="AAA"/>
    <property type="match status" value="2"/>
</dbReference>
<evidence type="ECO:0000256" key="13">
    <source>
        <dbReference type="ARBA" id="ARBA00034018"/>
    </source>
</evidence>
<comment type="similarity">
    <text evidence="2">Belongs to the ABC transporter superfamily. ABCB family. Multidrug resistance exporter (TC 3.A.1.201) subfamily.</text>
</comment>
<feature type="transmembrane region" description="Helical" evidence="14">
    <location>
        <begin position="838"/>
        <end position="862"/>
    </location>
</feature>
<dbReference type="InterPro" id="IPR003593">
    <property type="entry name" value="AAA+_ATPase"/>
</dbReference>
<dbReference type="Gene3D" id="1.20.1560.10">
    <property type="entry name" value="ABC transporter type 1, transmembrane domain"/>
    <property type="match status" value="2"/>
</dbReference>
<feature type="transmembrane region" description="Helical" evidence="14">
    <location>
        <begin position="71"/>
        <end position="94"/>
    </location>
</feature>
<evidence type="ECO:0000256" key="10">
    <source>
        <dbReference type="ARBA" id="ARBA00022989"/>
    </source>
</evidence>
<dbReference type="PROSITE" id="PS50929">
    <property type="entry name" value="ABC_TM1F"/>
    <property type="match status" value="2"/>
</dbReference>
<dbReference type="Pfam" id="PF00005">
    <property type="entry name" value="ABC_tran"/>
    <property type="match status" value="2"/>
</dbReference>
<feature type="transmembrane region" description="Helical" evidence="14">
    <location>
        <begin position="335"/>
        <end position="360"/>
    </location>
</feature>
<comment type="subcellular location">
    <subcellularLocation>
        <location evidence="1">Membrane</location>
        <topology evidence="1">Multi-pass membrane protein</topology>
    </subcellularLocation>
</comment>
<keyword evidence="4" id="KW-0813">Transport</keyword>
<feature type="domain" description="ABC transporter" evidence="15">
    <location>
        <begin position="486"/>
        <end position="722"/>
    </location>
</feature>
<feature type="transmembrane region" description="Helical" evidence="14">
    <location>
        <begin position="914"/>
        <end position="934"/>
    </location>
</feature>
<dbReference type="GO" id="GO:0017085">
    <property type="term" value="P:response to insecticide"/>
    <property type="evidence" value="ECO:0007669"/>
    <property type="project" value="UniProtKB-ARBA"/>
</dbReference>
<dbReference type="InterPro" id="IPR027417">
    <property type="entry name" value="P-loop_NTPase"/>
</dbReference>
<name>A0A7R9ETB8_9NEOP</name>
<evidence type="ECO:0000256" key="2">
    <source>
        <dbReference type="ARBA" id="ARBA00007577"/>
    </source>
</evidence>
<feature type="domain" description="ABC transmembrane type-1" evidence="16">
    <location>
        <begin position="794"/>
        <end position="956"/>
    </location>
</feature>
<dbReference type="GO" id="GO:0016887">
    <property type="term" value="F:ATP hydrolysis activity"/>
    <property type="evidence" value="ECO:0007669"/>
    <property type="project" value="InterPro"/>
</dbReference>
<accession>A0A7R9ETB8</accession>
<evidence type="ECO:0000256" key="5">
    <source>
        <dbReference type="ARBA" id="ARBA00022692"/>
    </source>
</evidence>
<keyword evidence="11 14" id="KW-0472">Membrane</keyword>
<evidence type="ECO:0000256" key="8">
    <source>
        <dbReference type="ARBA" id="ARBA00022840"/>
    </source>
</evidence>
<evidence type="ECO:0000259" key="16">
    <source>
        <dbReference type="PROSITE" id="PS50929"/>
    </source>
</evidence>
<evidence type="ECO:0000256" key="12">
    <source>
        <dbReference type="ARBA" id="ARBA00023180"/>
    </source>
</evidence>
<dbReference type="GO" id="GO:0005524">
    <property type="term" value="F:ATP binding"/>
    <property type="evidence" value="ECO:0007669"/>
    <property type="project" value="UniProtKB-KW"/>
</dbReference>
<evidence type="ECO:0000256" key="14">
    <source>
        <dbReference type="SAM" id="Phobius"/>
    </source>
</evidence>
<evidence type="ECO:0000256" key="9">
    <source>
        <dbReference type="ARBA" id="ARBA00022967"/>
    </source>
</evidence>
<dbReference type="EC" id="7.6.2.2" evidence="3"/>
<feature type="transmembrane region" description="Helical" evidence="14">
    <location>
        <begin position="792"/>
        <end position="818"/>
    </location>
</feature>
<keyword evidence="6" id="KW-0677">Repeat</keyword>
<evidence type="ECO:0000256" key="1">
    <source>
        <dbReference type="ARBA" id="ARBA00004141"/>
    </source>
</evidence>
<keyword evidence="12" id="KW-0325">Glycoprotein</keyword>
<keyword evidence="10 14" id="KW-1133">Transmembrane helix</keyword>
<dbReference type="GO" id="GO:0015421">
    <property type="term" value="F:ABC-type oligopeptide transporter activity"/>
    <property type="evidence" value="ECO:0007669"/>
    <property type="project" value="TreeGrafter"/>
</dbReference>
<feature type="domain" description="ABC transporter" evidence="15">
    <location>
        <begin position="1043"/>
        <end position="1281"/>
    </location>
</feature>
<feature type="transmembrane region" description="Helical" evidence="14">
    <location>
        <begin position="940"/>
        <end position="958"/>
    </location>
</feature>
<dbReference type="GO" id="GO:0090374">
    <property type="term" value="P:oligopeptide export from mitochondrion"/>
    <property type="evidence" value="ECO:0007669"/>
    <property type="project" value="TreeGrafter"/>
</dbReference>
<dbReference type="GO" id="GO:0005743">
    <property type="term" value="C:mitochondrial inner membrane"/>
    <property type="evidence" value="ECO:0007669"/>
    <property type="project" value="TreeGrafter"/>
</dbReference>
<sequence>MKDGKEATENNGILMIHMKPLDENYNLTTINKKSSVVDYPQPDSSADLVNDIHPVSFIKLFRFTSSSEKCLLILALAAAISGGAVTVGNMLLFANMTDSMINFSSQVTNNSSMIGSDEFLDTLQRFAIGNSIIGGLVLILGYTSNFLFNYTAQKQIHRIRSKFLMSALHQDIAWYDLNQTGDFASRLAEDLNKLEDGFGEKVGMIANFLSSTLASIIMAFVEGWELTLICLIVLPVTHGVSTSMKKKKQLMAGEESRDAELPYETELREIFSSLYRLTSSLSKMELEAYGKASSIAEEVLSSMRTVVAFSGQDKEVNGYKSNLVLAKKINIKKGFYISLTSGVNWFFMYSSLGLSFWYGIGLVLDDMDKPESNQVYTAGTMIMVDFLHLAHDLRIFFESVCHQSPQFVSPGTTLLVEDNQKLTSVCPTNLLDAISDRFLGDTLLDFPENVGVGFAFISSDHQCVRVPIINTLSEKGVCPSELKGIITFKDVHFEYPSRSDVKVLKGFNLTINEGEKVAFVGSSGCGKSTCVQLIQRFYDPQQGQILLDGMDIKYLNVAWLRRQIGVVGQEPVLFQTSIAENIKMGHEDATRRDIIEAAGVANARDFIGKLPENYDTLVGERGTQLSGGQKQRIAIARALVRKPHILLLDEATSALDTSSEAKVQAALDKASDGRTTIIVAHRLSTIRSADRIVTINDGKVAEQGTHEELIALKGHYYKLVMAQVNSGEESWEMDISKNTEDEERFIEDEFVIRDFLEEDKIDFSSPEENVVKELSKSSLLQVMRLNKPEWPYIFIACVCSIVMGAAMPVLAVLFGSLIQVLGLPNRAEIYNETNKYSIYFVTAGFGIGLSTVMQVYTITLTGEKLTLRLRRMLFAAMLRQEIAWFDEKANSSGALCARLSGDASQVQGATGQRLSIIIQSIATFLLAVGLAMYYEWRLGLVGLAFSPVIMAAQYYFIVVQSGELLNKREAMEQAIQVSLGDAFKVSQALILGTASVASALAFAPNLQKGLVAARKVFQLLNRNSNIVDPEPLGRDKWVAEGSTDYSKVVFSYPTRRRVPVLQDFSMSVRPGQTIALVGPSGCGKTTCVQLLERFYDPSSGVVMLDGRDISSVPLYSLRSQLGVVSQEPVLFNRTIADNIAYGDNMRDVPMIEIVKAAKQANIHTFISSLPMGYQTYIGEKGIQLSGGQKQRVSIARALIRNPRVLILDEATSALDTESEKVVQEAMERAKEGRTSITIAHRLSTVQDADIICVLNNGKVVEQGSHSQLLEQKGVYHKLYSLQLGQNCYRT</sequence>
<dbReference type="InterPro" id="IPR003439">
    <property type="entry name" value="ABC_transporter-like_ATP-bd"/>
</dbReference>
<dbReference type="FunFam" id="3.40.50.300:FF:000205">
    <property type="entry name" value="ABC transporter B family member 4"/>
    <property type="match status" value="1"/>
</dbReference>
<dbReference type="SUPFAM" id="SSF52540">
    <property type="entry name" value="P-loop containing nucleoside triphosphate hydrolases"/>
    <property type="match status" value="2"/>
</dbReference>
<dbReference type="PROSITE" id="PS50893">
    <property type="entry name" value="ABC_TRANSPORTER_2"/>
    <property type="match status" value="2"/>
</dbReference>
<evidence type="ECO:0000256" key="6">
    <source>
        <dbReference type="ARBA" id="ARBA00022737"/>
    </source>
</evidence>
<dbReference type="CDD" id="cd18577">
    <property type="entry name" value="ABC_6TM_Pgp_ABCB1_D1_like"/>
    <property type="match status" value="1"/>
</dbReference>
<dbReference type="CDD" id="cd03249">
    <property type="entry name" value="ABC_MTABC3_MDL1_MDL2"/>
    <property type="match status" value="2"/>
</dbReference>
<keyword evidence="5 14" id="KW-0812">Transmembrane</keyword>
<dbReference type="PROSITE" id="PS00211">
    <property type="entry name" value="ABC_TRANSPORTER_1"/>
    <property type="match status" value="2"/>
</dbReference>
<dbReference type="InterPro" id="IPR039421">
    <property type="entry name" value="Type_1_exporter"/>
</dbReference>
<dbReference type="EMBL" id="OD565033">
    <property type="protein sequence ID" value="CAD7440616.1"/>
    <property type="molecule type" value="Genomic_DNA"/>
</dbReference>
<evidence type="ECO:0000256" key="7">
    <source>
        <dbReference type="ARBA" id="ARBA00022741"/>
    </source>
</evidence>
<dbReference type="GO" id="GO:0008559">
    <property type="term" value="F:ABC-type xenobiotic transporter activity"/>
    <property type="evidence" value="ECO:0007669"/>
    <property type="project" value="UniProtKB-EC"/>
</dbReference>
<keyword evidence="8" id="KW-0067">ATP-binding</keyword>
<comment type="catalytic activity">
    <reaction evidence="13">
        <text>ATP + H2O + xenobioticSide 1 = ADP + phosphate + xenobioticSide 2.</text>
        <dbReference type="EC" id="7.6.2.2"/>
    </reaction>
</comment>
<evidence type="ECO:0000256" key="4">
    <source>
        <dbReference type="ARBA" id="ARBA00022448"/>
    </source>
</evidence>
<dbReference type="SUPFAM" id="SSF90123">
    <property type="entry name" value="ABC transporter transmembrane region"/>
    <property type="match status" value="2"/>
</dbReference>
<organism evidence="17">
    <name type="scientific">Timema bartmani</name>
    <dbReference type="NCBI Taxonomy" id="61472"/>
    <lineage>
        <taxon>Eukaryota</taxon>
        <taxon>Metazoa</taxon>
        <taxon>Ecdysozoa</taxon>
        <taxon>Arthropoda</taxon>
        <taxon>Hexapoda</taxon>
        <taxon>Insecta</taxon>
        <taxon>Pterygota</taxon>
        <taxon>Neoptera</taxon>
        <taxon>Polyneoptera</taxon>
        <taxon>Phasmatodea</taxon>
        <taxon>Timematodea</taxon>
        <taxon>Timematoidea</taxon>
        <taxon>Timematidae</taxon>
        <taxon>Timema</taxon>
    </lineage>
</organism>
<dbReference type="InterPro" id="IPR036640">
    <property type="entry name" value="ABC1_TM_sf"/>
</dbReference>
<feature type="domain" description="ABC transmembrane type-1" evidence="16">
    <location>
        <begin position="73"/>
        <end position="384"/>
    </location>
</feature>
<dbReference type="InterPro" id="IPR011527">
    <property type="entry name" value="ABC1_TM_dom"/>
</dbReference>
<protein>
    <recommendedName>
        <fullName evidence="3">ABC-type xenobiotic transporter</fullName>
        <ecNumber evidence="3">7.6.2.2</ecNumber>
    </recommendedName>
</protein>